<sequence>MLKPPAAVFVVRHGARLDAVDKQWHLTSPTPYDPPLTYGGWNQSRNLGVRIAGLLRDYEQNRFLANSSSTSASSATPSQTPSGADATVPTANLSSQNLRIIIHSSPFLRCVQTAIAISTGISQIQSSSNYLPPLPGALGKPAPFNLQSSTGNSEPNHHFEDLKSMRDSESSTLSSPSKNKRGCMLRLDAFLGEWLTPDYFEQIPPPPDSVMMIASAKADLLRSPEAIGLISPVDFTSAKGFFPGGWNGCAPNAFVTSDSPTSMVYNISTRGRSGTLEEVSTGVNPSKRPILSKLSTTIPPSKNGYIPPTPAYAIKPSDPIPHGYVAHARDSCIDIDYQWDSMREPHHWGNGGEYGEEWSSMHQRFRKGLEHMISFYTSEHMRGCGNQQFPQCDNDDEHHRETILILVSHGAGCNAMIGALTDRPALLDIGISSLTMATRRSTHSDALVSTTSQNSLVPQHGLAEVYDVNVVASTDHLRPTSSNAMPNPSNRAYSATDISYRQRFNSMSNSADPRGNFLINNDSPSRLFSGPKIHHSPSRSLISNRSSSGLWESKQAFDSMENIIPNFGDNIDSDPAIDSLEKVGSTTSPLSATHIHNGLWKSGPVLSREPLTKRRWTVTDR</sequence>
<organism evidence="1">
    <name type="scientific">Ophidiomyces ophidiicola</name>
    <dbReference type="NCBI Taxonomy" id="1387563"/>
    <lineage>
        <taxon>Eukaryota</taxon>
        <taxon>Fungi</taxon>
        <taxon>Dikarya</taxon>
        <taxon>Ascomycota</taxon>
        <taxon>Pezizomycotina</taxon>
        <taxon>Eurotiomycetes</taxon>
        <taxon>Eurotiomycetidae</taxon>
        <taxon>Onygenales</taxon>
        <taxon>Onygenaceae</taxon>
        <taxon>Ophidiomyces</taxon>
    </lineage>
</organism>
<dbReference type="EMBL" id="JALBCA010000051">
    <property type="protein sequence ID" value="KAI2386136.1"/>
    <property type="molecule type" value="Genomic_DNA"/>
</dbReference>
<protein>
    <submittedName>
        <fullName evidence="1">Uncharacterized protein</fullName>
    </submittedName>
</protein>
<proteinExistence type="predicted"/>
<accession>A0ACB8UW17</accession>
<reference evidence="1" key="1">
    <citation type="journal article" date="2022" name="bioRxiv">
        <title>Population genetic analysis of Ophidiomyces ophidiicola, the causative agent of snake fungal disease, indicates recent introductions to the USA.</title>
        <authorList>
            <person name="Ladner J.T."/>
            <person name="Palmer J.M."/>
            <person name="Ettinger C.L."/>
            <person name="Stajich J.E."/>
            <person name="Farrell T.M."/>
            <person name="Glorioso B.M."/>
            <person name="Lawson B."/>
            <person name="Price S.J."/>
            <person name="Stengle A.G."/>
            <person name="Grear D.A."/>
            <person name="Lorch J.M."/>
        </authorList>
    </citation>
    <scope>NUCLEOTIDE SEQUENCE</scope>
    <source>
        <strain evidence="1">NWHC 24266-5</strain>
    </source>
</reference>
<name>A0ACB8UW17_9EURO</name>
<comment type="caution">
    <text evidence="1">The sequence shown here is derived from an EMBL/GenBank/DDBJ whole genome shotgun (WGS) entry which is preliminary data.</text>
</comment>
<evidence type="ECO:0000313" key="1">
    <source>
        <dbReference type="EMBL" id="KAI2386136.1"/>
    </source>
</evidence>
<gene>
    <name evidence="1" type="ORF">LOY88_003738</name>
</gene>